<gene>
    <name evidence="1" type="ORF">F5148DRAFT_1295350</name>
</gene>
<dbReference type="EMBL" id="JAGFNK010001202">
    <property type="protein sequence ID" value="KAI9433780.1"/>
    <property type="molecule type" value="Genomic_DNA"/>
</dbReference>
<sequence>MAAALANAQTTEMIILSTNDVHGRIDNFGKMAAYVKQLKKTHPDVYVFNAGDLVNGNPVVDEATEKGAPIIDLMNRVPYDVSCMGNHEFENGEAVLQRRIEQSTSVYVDANIDTIAASAFHPTRPYTWLHLHDGTIVGVLGLTASSSNPCLIPNITVKDPIKKALEYQLLKDSCQVLIGLTHIGYKADSLLAVKMNAFDVIVGGHSHTELPHGMMVNGVLITQAGDKLRFIGKTTIMIKDHQVIRKTFEMIDLSTLTAVDPEVQQRIAFYNNNSRFKKVVAKTPHGFANKEELGSLKADAITASLKLDIAFDHARNVSYDHFPKGNITVGDIYEIDSYDYSIIQYALTPAQIRNLVLLSMKKNDTPVLFVSGITYTLLKSKTGEVIALA</sequence>
<organism evidence="1 2">
    <name type="scientific">Russula earlei</name>
    <dbReference type="NCBI Taxonomy" id="71964"/>
    <lineage>
        <taxon>Eukaryota</taxon>
        <taxon>Fungi</taxon>
        <taxon>Dikarya</taxon>
        <taxon>Basidiomycota</taxon>
        <taxon>Agaricomycotina</taxon>
        <taxon>Agaricomycetes</taxon>
        <taxon>Russulales</taxon>
        <taxon>Russulaceae</taxon>
        <taxon>Russula</taxon>
    </lineage>
</organism>
<proteinExistence type="predicted"/>
<accession>A0ACC0TQV7</accession>
<comment type="caution">
    <text evidence="1">The sequence shown here is derived from an EMBL/GenBank/DDBJ whole genome shotgun (WGS) entry which is preliminary data.</text>
</comment>
<protein>
    <submittedName>
        <fullName evidence="1">Metallo-dependent phosphatase-like protein</fullName>
    </submittedName>
</protein>
<evidence type="ECO:0000313" key="1">
    <source>
        <dbReference type="EMBL" id="KAI9433780.1"/>
    </source>
</evidence>
<dbReference type="Proteomes" id="UP001207468">
    <property type="component" value="Unassembled WGS sequence"/>
</dbReference>
<keyword evidence="2" id="KW-1185">Reference proteome</keyword>
<name>A0ACC0TQV7_9AGAM</name>
<evidence type="ECO:0000313" key="2">
    <source>
        <dbReference type="Proteomes" id="UP001207468"/>
    </source>
</evidence>
<reference evidence="1" key="1">
    <citation type="submission" date="2021-03" db="EMBL/GenBank/DDBJ databases">
        <title>Evolutionary priming and transition to the ectomycorrhizal habit in an iconic lineage of mushroom-forming fungi: is preadaptation a requirement?</title>
        <authorList>
            <consortium name="DOE Joint Genome Institute"/>
            <person name="Looney B.P."/>
            <person name="Miyauchi S."/>
            <person name="Morin E."/>
            <person name="Drula E."/>
            <person name="Courty P.E."/>
            <person name="Chicoki N."/>
            <person name="Fauchery L."/>
            <person name="Kohler A."/>
            <person name="Kuo A."/>
            <person name="LaButti K."/>
            <person name="Pangilinan J."/>
            <person name="Lipzen A."/>
            <person name="Riley R."/>
            <person name="Andreopoulos W."/>
            <person name="He G."/>
            <person name="Johnson J."/>
            <person name="Barry K.W."/>
            <person name="Grigoriev I.V."/>
            <person name="Nagy L."/>
            <person name="Hibbett D."/>
            <person name="Henrissat B."/>
            <person name="Matheny P.B."/>
            <person name="Labbe J."/>
            <person name="Martin A.F."/>
        </authorList>
    </citation>
    <scope>NUCLEOTIDE SEQUENCE</scope>
    <source>
        <strain evidence="1">BPL698</strain>
    </source>
</reference>